<evidence type="ECO:0008006" key="5">
    <source>
        <dbReference type="Google" id="ProtNLM"/>
    </source>
</evidence>
<dbReference type="RefSeq" id="WP_091763889.1">
    <property type="nucleotide sequence ID" value="NZ_FNBT01000001.1"/>
</dbReference>
<feature type="chain" id="PRO_5011683682" description="ScyD/ScyE family protein" evidence="2">
    <location>
        <begin position="27"/>
        <end position="361"/>
    </location>
</feature>
<name>A0A1G7I1C1_9ACTN</name>
<dbReference type="NCBIfam" id="NF033206">
    <property type="entry name" value="ScyE_fam"/>
    <property type="match status" value="1"/>
</dbReference>
<organism evidence="3 4">
    <name type="scientific">Blastococcus aurantiacus</name>
    <dbReference type="NCBI Taxonomy" id="1550231"/>
    <lineage>
        <taxon>Bacteria</taxon>
        <taxon>Bacillati</taxon>
        <taxon>Actinomycetota</taxon>
        <taxon>Actinomycetes</taxon>
        <taxon>Geodermatophilales</taxon>
        <taxon>Geodermatophilaceae</taxon>
        <taxon>Blastococcus</taxon>
    </lineage>
</organism>
<keyword evidence="4" id="KW-1185">Reference proteome</keyword>
<evidence type="ECO:0000256" key="2">
    <source>
        <dbReference type="SAM" id="SignalP"/>
    </source>
</evidence>
<evidence type="ECO:0000256" key="1">
    <source>
        <dbReference type="SAM" id="MobiDB-lite"/>
    </source>
</evidence>
<dbReference type="InterPro" id="IPR011042">
    <property type="entry name" value="6-blade_b-propeller_TolB-like"/>
</dbReference>
<reference evidence="4" key="1">
    <citation type="submission" date="2016-10" db="EMBL/GenBank/DDBJ databases">
        <authorList>
            <person name="Varghese N."/>
            <person name="Submissions S."/>
        </authorList>
    </citation>
    <scope>NUCLEOTIDE SEQUENCE [LARGE SCALE GENOMIC DNA]</scope>
    <source>
        <strain evidence="4">DSM 44268</strain>
    </source>
</reference>
<gene>
    <name evidence="3" type="ORF">SAMN05660662_0950</name>
</gene>
<dbReference type="SUPFAM" id="SSF63829">
    <property type="entry name" value="Calcium-dependent phosphotriesterase"/>
    <property type="match status" value="1"/>
</dbReference>
<evidence type="ECO:0000313" key="3">
    <source>
        <dbReference type="EMBL" id="SDF06541.1"/>
    </source>
</evidence>
<keyword evidence="2" id="KW-0732">Signal</keyword>
<dbReference type="InterPro" id="IPR048031">
    <property type="entry name" value="ScyD/ScyE-like"/>
</dbReference>
<evidence type="ECO:0000313" key="4">
    <source>
        <dbReference type="Proteomes" id="UP000199406"/>
    </source>
</evidence>
<accession>A0A1G7I1C1</accession>
<feature type="signal peptide" evidence="2">
    <location>
        <begin position="1"/>
        <end position="26"/>
    </location>
</feature>
<sequence length="361" mass="37402">MRNIRKAAVATAVMALVMVSPAVASADDKRRHGGGPPVSTVAGGLGGPRQLSDYEGHRLVVAESESGEVSSVDLHNGRVRTLLTGLGNAQGVDAANGRLYVAVGEEMGPPTGGPRTALVEAKPNGHVVRSFDLLQYELAHNPDGQSQDVGEEADTLSNPFAVLAQRNRVLVSDAGANAVLAVDLRRGKVSTFFVPPTVTDTPECRTAPNNGGTFGCDSVPTEITEGPGGLIYVGTLGSEAPGAARVYVLTPSGKVIHVIKGLTGITGVAVDHRGTVYASNVFAGMPEGGPGPGLDPRTIGEVTRIPVWGPRSTAKVTMPTGLEFENGKLYASAWSVAGFLGMPGRGEVQRIEDRAFSVLPR</sequence>
<dbReference type="Proteomes" id="UP000199406">
    <property type="component" value="Unassembled WGS sequence"/>
</dbReference>
<dbReference type="EMBL" id="FNBT01000001">
    <property type="protein sequence ID" value="SDF06541.1"/>
    <property type="molecule type" value="Genomic_DNA"/>
</dbReference>
<dbReference type="STRING" id="1550231.SAMN05660662_0950"/>
<dbReference type="Gene3D" id="2.120.10.30">
    <property type="entry name" value="TolB, C-terminal domain"/>
    <property type="match status" value="1"/>
</dbReference>
<protein>
    <recommendedName>
        <fullName evidence="5">ScyD/ScyE family protein</fullName>
    </recommendedName>
</protein>
<dbReference type="AlphaFoldDB" id="A0A1G7I1C1"/>
<feature type="region of interest" description="Disordered" evidence="1">
    <location>
        <begin position="25"/>
        <end position="49"/>
    </location>
</feature>
<proteinExistence type="predicted"/>
<dbReference type="OrthoDB" id="928769at2"/>